<dbReference type="AlphaFoldDB" id="A0A1W6ZIB6"/>
<organism evidence="2 3">
    <name type="scientific">Bordetella genomosp. 13</name>
    <dbReference type="NCBI Taxonomy" id="463040"/>
    <lineage>
        <taxon>Bacteria</taxon>
        <taxon>Pseudomonadati</taxon>
        <taxon>Pseudomonadota</taxon>
        <taxon>Betaproteobacteria</taxon>
        <taxon>Burkholderiales</taxon>
        <taxon>Alcaligenaceae</taxon>
        <taxon>Bordetella</taxon>
    </lineage>
</organism>
<dbReference type="SUPFAM" id="SSF56935">
    <property type="entry name" value="Porins"/>
    <property type="match status" value="1"/>
</dbReference>
<accession>A0A1W6ZIB6</accession>
<sequence length="425" mass="48590">MTTCARMRRTLLASALLLGGPAPAAEFPEGIDYAVQITSSVQHQSNPARLPDSSDQRRAAAVMLNAIGLATQVPLLSRDTRLDLAASVGDARYSNTRQLDHQPRYLNVGLNWRAGRLFDGRVGFRHEEQLNDLNRAFPQRDMTKRQGMEAEAGLRVTEALRVPVLALFQNTVRYDFEGNRQLYDRDENGWQVSAFYSGLGRSFAQAGLRHTGVDYIRRDPAQTALLDDAYDDNEAFINVQWDYSPKTLVGARIGYLRRTYDNLDGRDTNLLTLNALATWDYSAKTQFDLRLWRRPYAYDDNPNVLYSTETGGRLSVRWRATPKITVGLGVERTVQQQDTITSGAGSEDVHTWRYGPRIEWAMRDNLRWVLDFYRDRETSPIPQDSYDQRFVRLGVQYTFGDRAGTLSQRLRSDECQYRRSEFDLC</sequence>
<keyword evidence="1" id="KW-0732">Signal</keyword>
<feature type="chain" id="PRO_5012167689" description="Capsular biosynthesis protein" evidence="1">
    <location>
        <begin position="25"/>
        <end position="425"/>
    </location>
</feature>
<evidence type="ECO:0000313" key="2">
    <source>
        <dbReference type="EMBL" id="ARP97158.1"/>
    </source>
</evidence>
<reference evidence="2 3" key="1">
    <citation type="submission" date="2017-05" db="EMBL/GenBank/DDBJ databases">
        <title>Complete and WGS of Bordetella genogroups.</title>
        <authorList>
            <person name="Spilker T."/>
            <person name="LiPuma J."/>
        </authorList>
    </citation>
    <scope>NUCLEOTIDE SEQUENCE [LARGE SCALE GENOMIC DNA]</scope>
    <source>
        <strain evidence="2 3">AU7206</strain>
    </source>
</reference>
<dbReference type="Proteomes" id="UP000194161">
    <property type="component" value="Chromosome"/>
</dbReference>
<proteinExistence type="predicted"/>
<evidence type="ECO:0008006" key="4">
    <source>
        <dbReference type="Google" id="ProtNLM"/>
    </source>
</evidence>
<feature type="signal peptide" evidence="1">
    <location>
        <begin position="1"/>
        <end position="24"/>
    </location>
</feature>
<evidence type="ECO:0000256" key="1">
    <source>
        <dbReference type="SAM" id="SignalP"/>
    </source>
</evidence>
<keyword evidence="3" id="KW-1185">Reference proteome</keyword>
<gene>
    <name evidence="2" type="ORF">CAL15_23965</name>
</gene>
<dbReference type="EMBL" id="CP021111">
    <property type="protein sequence ID" value="ARP97158.1"/>
    <property type="molecule type" value="Genomic_DNA"/>
</dbReference>
<protein>
    <recommendedName>
        <fullName evidence="4">Capsular biosynthesis protein</fullName>
    </recommendedName>
</protein>
<evidence type="ECO:0000313" key="3">
    <source>
        <dbReference type="Proteomes" id="UP000194161"/>
    </source>
</evidence>
<dbReference type="KEGG" id="bgm:CAL15_23965"/>
<name>A0A1W6ZIB6_9BORD</name>